<dbReference type="AlphaFoldDB" id="A0A7I8KBM7"/>
<accession>A0A7I8KBM7</accession>
<dbReference type="EMBL" id="LR746267">
    <property type="protein sequence ID" value="CAA7395190.1"/>
    <property type="molecule type" value="Genomic_DNA"/>
</dbReference>
<evidence type="ECO:0000313" key="2">
    <source>
        <dbReference type="Proteomes" id="UP000663760"/>
    </source>
</evidence>
<name>A0A7I8KBM7_SPIIN</name>
<protein>
    <submittedName>
        <fullName evidence="1">Uncharacterized protein</fullName>
    </submittedName>
</protein>
<sequence>MDVGAVTRGRGEEGGALLWRLLPGQPGDAVVPHVEDPPIDEVPAGGANLGEVVVGEGEVEQAGKLADGVRHRPIEAIVGEIELLHLLQAAEGERDGAGDAVPAGVEDGDSPEEADLVGQATGEAIVEEEHLFQGLSGVADAAGDGASEAVVGEGEEGGACAADVLGYRRVEGVVVQEEVVEVEGEDRGRQPPVEAVVAEVEEDDLLEADDSVGEGPPQPVVADVEFVEEAEPGEIRHGTGEVVGVGVEEGDVGEFIDEAEDSWCRQGEPVEVHAGDRPVHGLRRRVAGEARVGADVRPRPGPGYPQRVIGDSLLESLNHRVGLCLFLVLEAQPRRGRRWGRRGRRLLRGFRRGARLVRGFRRGRWRWWRRGRRGRRRWRGRRLLRGFLRGTRLVRGFRRGRGLRGRGLVLLLGRGSR</sequence>
<evidence type="ECO:0000313" key="1">
    <source>
        <dbReference type="EMBL" id="CAA7395190.1"/>
    </source>
</evidence>
<reference evidence="1" key="1">
    <citation type="submission" date="2020-02" db="EMBL/GenBank/DDBJ databases">
        <authorList>
            <person name="Scholz U."/>
            <person name="Mascher M."/>
            <person name="Fiebig A."/>
        </authorList>
    </citation>
    <scope>NUCLEOTIDE SEQUENCE</scope>
</reference>
<gene>
    <name evidence="1" type="ORF">SI8410_04005851</name>
</gene>
<keyword evidence="2" id="KW-1185">Reference proteome</keyword>
<proteinExistence type="predicted"/>
<organism evidence="1 2">
    <name type="scientific">Spirodela intermedia</name>
    <name type="common">Intermediate duckweed</name>
    <dbReference type="NCBI Taxonomy" id="51605"/>
    <lineage>
        <taxon>Eukaryota</taxon>
        <taxon>Viridiplantae</taxon>
        <taxon>Streptophyta</taxon>
        <taxon>Embryophyta</taxon>
        <taxon>Tracheophyta</taxon>
        <taxon>Spermatophyta</taxon>
        <taxon>Magnoliopsida</taxon>
        <taxon>Liliopsida</taxon>
        <taxon>Araceae</taxon>
        <taxon>Lemnoideae</taxon>
        <taxon>Spirodela</taxon>
    </lineage>
</organism>
<dbReference type="Proteomes" id="UP000663760">
    <property type="component" value="Chromosome 4"/>
</dbReference>